<dbReference type="EMBL" id="JALNTZ010000007">
    <property type="protein sequence ID" value="KAJ3646324.1"/>
    <property type="molecule type" value="Genomic_DNA"/>
</dbReference>
<evidence type="ECO:0000313" key="2">
    <source>
        <dbReference type="Proteomes" id="UP001168821"/>
    </source>
</evidence>
<evidence type="ECO:0000313" key="1">
    <source>
        <dbReference type="EMBL" id="KAJ3646324.1"/>
    </source>
</evidence>
<proteinExistence type="predicted"/>
<protein>
    <recommendedName>
        <fullName evidence="3">Endonuclease/exonuclease/phosphatase domain-containing protein</fullName>
    </recommendedName>
</protein>
<dbReference type="AlphaFoldDB" id="A0AA38HZE4"/>
<sequence length="155" mass="18701">MENISDHRLVHCKLNVEVYKRPPTTFYVRDYNMFMANEFQFDANSVNWMNVDILDNIKDKIKFLNDAITILFDIHAPLKLVKPKIRKYRPYITEAIKDMIKLKRKAYQKYKASGLENHRSYYKELCNIINEAIKREKIAYMKHRIKTTNKRPQEL</sequence>
<comment type="caution">
    <text evidence="1">The sequence shown here is derived from an EMBL/GenBank/DDBJ whole genome shotgun (WGS) entry which is preliminary data.</text>
</comment>
<keyword evidence="2" id="KW-1185">Reference proteome</keyword>
<accession>A0AA38HZE4</accession>
<organism evidence="1 2">
    <name type="scientific">Zophobas morio</name>
    <dbReference type="NCBI Taxonomy" id="2755281"/>
    <lineage>
        <taxon>Eukaryota</taxon>
        <taxon>Metazoa</taxon>
        <taxon>Ecdysozoa</taxon>
        <taxon>Arthropoda</taxon>
        <taxon>Hexapoda</taxon>
        <taxon>Insecta</taxon>
        <taxon>Pterygota</taxon>
        <taxon>Neoptera</taxon>
        <taxon>Endopterygota</taxon>
        <taxon>Coleoptera</taxon>
        <taxon>Polyphaga</taxon>
        <taxon>Cucujiformia</taxon>
        <taxon>Tenebrionidae</taxon>
        <taxon>Zophobas</taxon>
    </lineage>
</organism>
<dbReference type="Proteomes" id="UP001168821">
    <property type="component" value="Unassembled WGS sequence"/>
</dbReference>
<gene>
    <name evidence="1" type="ORF">Zmor_023916</name>
</gene>
<name>A0AA38HZE4_9CUCU</name>
<reference evidence="1" key="1">
    <citation type="journal article" date="2023" name="G3 (Bethesda)">
        <title>Whole genome assemblies of Zophobas morio and Tenebrio molitor.</title>
        <authorList>
            <person name="Kaur S."/>
            <person name="Stinson S.A."/>
            <person name="diCenzo G.C."/>
        </authorList>
    </citation>
    <scope>NUCLEOTIDE SEQUENCE</scope>
    <source>
        <strain evidence="1">QUZm001</strain>
    </source>
</reference>
<evidence type="ECO:0008006" key="3">
    <source>
        <dbReference type="Google" id="ProtNLM"/>
    </source>
</evidence>